<dbReference type="InterPro" id="IPR029069">
    <property type="entry name" value="HotDog_dom_sf"/>
</dbReference>
<organism evidence="1">
    <name type="scientific">marine sediment metagenome</name>
    <dbReference type="NCBI Taxonomy" id="412755"/>
    <lineage>
        <taxon>unclassified sequences</taxon>
        <taxon>metagenomes</taxon>
        <taxon>ecological metagenomes</taxon>
    </lineage>
</organism>
<reference evidence="1" key="1">
    <citation type="journal article" date="2015" name="Nature">
        <title>Complex archaea that bridge the gap between prokaryotes and eukaryotes.</title>
        <authorList>
            <person name="Spang A."/>
            <person name="Saw J.H."/>
            <person name="Jorgensen S.L."/>
            <person name="Zaremba-Niedzwiedzka K."/>
            <person name="Martijn J."/>
            <person name="Lind A.E."/>
            <person name="van Eijk R."/>
            <person name="Schleper C."/>
            <person name="Guy L."/>
            <person name="Ettema T.J."/>
        </authorList>
    </citation>
    <scope>NUCLEOTIDE SEQUENCE</scope>
</reference>
<proteinExistence type="predicted"/>
<dbReference type="Pfam" id="PF19315">
    <property type="entry name" value="MC_hydratase"/>
    <property type="match status" value="1"/>
</dbReference>
<dbReference type="SUPFAM" id="SSF54637">
    <property type="entry name" value="Thioesterase/thiol ester dehydrase-isomerase"/>
    <property type="match status" value="1"/>
</dbReference>
<sequence length="167" mass="18916">MGNSFSTASLTSSNNYFEDFTQGDLWRHARGKTINEMDNVLITNLVLNTAEAHFNEDRMKKSGNGMFSQRVVFGGINLSFVLGLAAQDTGEQVLQELEMDKVRLTHPVYHGDTLYAFTEVLETSDSDRDDAGTVRFHHFGINQDDKLCVLAERLVLMKRRSHWEKVG</sequence>
<dbReference type="InterPro" id="IPR052342">
    <property type="entry name" value="MCH/BMMD"/>
</dbReference>
<dbReference type="InterPro" id="IPR048274">
    <property type="entry name" value="MC_hydratase"/>
</dbReference>
<dbReference type="PANTHER" id="PTHR43664">
    <property type="entry name" value="MONOAMINE OXIDASE-RELATED"/>
    <property type="match status" value="1"/>
</dbReference>
<dbReference type="PANTHER" id="PTHR43664:SF1">
    <property type="entry name" value="BETA-METHYLMALYL-COA DEHYDRATASE"/>
    <property type="match status" value="1"/>
</dbReference>
<dbReference type="GO" id="GO:0016829">
    <property type="term" value="F:lyase activity"/>
    <property type="evidence" value="ECO:0007669"/>
    <property type="project" value="InterPro"/>
</dbReference>
<accession>A0A0F9H5F0</accession>
<protein>
    <submittedName>
        <fullName evidence="1">Uncharacterized protein</fullName>
    </submittedName>
</protein>
<dbReference type="CDD" id="cd03451">
    <property type="entry name" value="FkbR2"/>
    <property type="match status" value="1"/>
</dbReference>
<dbReference type="Gene3D" id="3.10.129.10">
    <property type="entry name" value="Hotdog Thioesterase"/>
    <property type="match status" value="1"/>
</dbReference>
<gene>
    <name evidence="1" type="ORF">LCGC14_2040760</name>
</gene>
<comment type="caution">
    <text evidence="1">The sequence shown here is derived from an EMBL/GenBank/DDBJ whole genome shotgun (WGS) entry which is preliminary data.</text>
</comment>
<evidence type="ECO:0000313" key="1">
    <source>
        <dbReference type="EMBL" id="KKL76850.1"/>
    </source>
</evidence>
<dbReference type="EMBL" id="LAZR01023923">
    <property type="protein sequence ID" value="KKL76850.1"/>
    <property type="molecule type" value="Genomic_DNA"/>
</dbReference>
<name>A0A0F9H5F0_9ZZZZ</name>
<dbReference type="AlphaFoldDB" id="A0A0F9H5F0"/>